<comment type="caution">
    <text evidence="2">The sequence shown here is derived from an EMBL/GenBank/DDBJ whole genome shotgun (WGS) entry which is preliminary data.</text>
</comment>
<feature type="domain" description="Mycothiol-dependent maleylpyruvate isomerase metal-binding" evidence="1">
    <location>
        <begin position="17"/>
        <end position="126"/>
    </location>
</feature>
<protein>
    <submittedName>
        <fullName evidence="2">TIGR03086 family protein</fullName>
    </submittedName>
</protein>
<dbReference type="OrthoDB" id="5185819at2"/>
<organism evidence="2 3">
    <name type="scientific">Nocardioides guangzhouensis</name>
    <dbReference type="NCBI Taxonomy" id="2497878"/>
    <lineage>
        <taxon>Bacteria</taxon>
        <taxon>Bacillati</taxon>
        <taxon>Actinomycetota</taxon>
        <taxon>Actinomycetes</taxon>
        <taxon>Propionibacteriales</taxon>
        <taxon>Nocardioidaceae</taxon>
        <taxon>Nocardioides</taxon>
    </lineage>
</organism>
<dbReference type="EMBL" id="SDKM01000013">
    <property type="protein sequence ID" value="RYP86023.1"/>
    <property type="molecule type" value="Genomic_DNA"/>
</dbReference>
<gene>
    <name evidence="2" type="ORF">EKO23_10380</name>
</gene>
<evidence type="ECO:0000259" key="1">
    <source>
        <dbReference type="Pfam" id="PF11716"/>
    </source>
</evidence>
<accession>A0A4Q4ZDC8</accession>
<name>A0A4Q4ZDC8_9ACTN</name>
<dbReference type="InterPro" id="IPR017517">
    <property type="entry name" value="Maleyloyr_isom"/>
</dbReference>
<dbReference type="Gene3D" id="1.20.120.450">
    <property type="entry name" value="dinb family like domain"/>
    <property type="match status" value="1"/>
</dbReference>
<dbReference type="Pfam" id="PF11716">
    <property type="entry name" value="MDMPI_N"/>
    <property type="match status" value="1"/>
</dbReference>
<dbReference type="GO" id="GO:0046872">
    <property type="term" value="F:metal ion binding"/>
    <property type="evidence" value="ECO:0007669"/>
    <property type="project" value="InterPro"/>
</dbReference>
<dbReference type="AlphaFoldDB" id="A0A4Q4ZDC8"/>
<dbReference type="Proteomes" id="UP000295198">
    <property type="component" value="Unassembled WGS sequence"/>
</dbReference>
<evidence type="ECO:0000313" key="3">
    <source>
        <dbReference type="Proteomes" id="UP000295198"/>
    </source>
</evidence>
<evidence type="ECO:0000313" key="2">
    <source>
        <dbReference type="EMBL" id="RYP86023.1"/>
    </source>
</evidence>
<dbReference type="SUPFAM" id="SSF109854">
    <property type="entry name" value="DinB/YfiT-like putative metalloenzymes"/>
    <property type="match status" value="1"/>
</dbReference>
<keyword evidence="3" id="KW-1185">Reference proteome</keyword>
<dbReference type="InterPro" id="IPR034660">
    <property type="entry name" value="DinB/YfiT-like"/>
</dbReference>
<dbReference type="InterPro" id="IPR024344">
    <property type="entry name" value="MDMPI_metal-binding"/>
</dbReference>
<sequence>MPSKDHFHSVVATLQPVIHGIGEDRLDAPTPCTEWTVRDLADHFLGTSEAMRRAGADEARDPDDPWGTAGGHLTPTWRVDLSAQLTGLADAWAREEAWQGEVDGTPKQGMGDMAYVEVMLHGWDLARGSGQDVAFDPDAVAQARAVMEQIGRMGRDGGAFGALVDVGDDASDWDVVLAEAGRDPQWRTG</sequence>
<dbReference type="NCBIfam" id="TIGR03083">
    <property type="entry name" value="maleylpyruvate isomerase family mycothiol-dependent enzyme"/>
    <property type="match status" value="1"/>
</dbReference>
<proteinExistence type="predicted"/>
<dbReference type="NCBIfam" id="TIGR03086">
    <property type="entry name" value="TIGR03086 family metal-binding protein"/>
    <property type="match status" value="1"/>
</dbReference>
<dbReference type="InterPro" id="IPR017520">
    <property type="entry name" value="CHP03086"/>
</dbReference>
<reference evidence="2 3" key="1">
    <citation type="submission" date="2019-01" db="EMBL/GenBank/DDBJ databases">
        <title>Nocardioides guangzhouensis sp. nov., an actinobacterium isolated from soil.</title>
        <authorList>
            <person name="Fu Y."/>
            <person name="Cai Y."/>
            <person name="Lin Z."/>
            <person name="Chen P."/>
        </authorList>
    </citation>
    <scope>NUCLEOTIDE SEQUENCE [LARGE SCALE GENOMIC DNA]</scope>
    <source>
        <strain evidence="2 3">130</strain>
    </source>
</reference>
<dbReference type="RefSeq" id="WP_134716912.1">
    <property type="nucleotide sequence ID" value="NZ_SDKM01000013.1"/>
</dbReference>